<proteinExistence type="predicted"/>
<protein>
    <submittedName>
        <fullName evidence="1">Uncharacterized protein</fullName>
    </submittedName>
</protein>
<dbReference type="EMBL" id="JBHUHV010000064">
    <property type="protein sequence ID" value="MFD2069524.1"/>
    <property type="molecule type" value="Genomic_DNA"/>
</dbReference>
<gene>
    <name evidence="1" type="ORF">ACFSKU_21770</name>
</gene>
<sequence>MEIQGTWIKDEDGYMEFETPELQRYYEAVTDKYHHVYNRYLNETDDEDEAYYKALNDGYEMVTDYKTIEGNSEFATTYTTPAYKLDVWYKFDEITEKRIFNKGFIRISSK</sequence>
<organism evidence="1 2">
    <name type="scientific">Pontibacter silvestris</name>
    <dbReference type="NCBI Taxonomy" id="2305183"/>
    <lineage>
        <taxon>Bacteria</taxon>
        <taxon>Pseudomonadati</taxon>
        <taxon>Bacteroidota</taxon>
        <taxon>Cytophagia</taxon>
        <taxon>Cytophagales</taxon>
        <taxon>Hymenobacteraceae</taxon>
        <taxon>Pontibacter</taxon>
    </lineage>
</organism>
<dbReference type="RefSeq" id="WP_229962481.1">
    <property type="nucleotide sequence ID" value="NZ_JAJJWI010000024.1"/>
</dbReference>
<accession>A0ABW4X4B5</accession>
<evidence type="ECO:0000313" key="2">
    <source>
        <dbReference type="Proteomes" id="UP001597369"/>
    </source>
</evidence>
<reference evidence="2" key="1">
    <citation type="journal article" date="2019" name="Int. J. Syst. Evol. Microbiol.">
        <title>The Global Catalogue of Microorganisms (GCM) 10K type strain sequencing project: providing services to taxonomists for standard genome sequencing and annotation.</title>
        <authorList>
            <consortium name="The Broad Institute Genomics Platform"/>
            <consortium name="The Broad Institute Genome Sequencing Center for Infectious Disease"/>
            <person name="Wu L."/>
            <person name="Ma J."/>
        </authorList>
    </citation>
    <scope>NUCLEOTIDE SEQUENCE [LARGE SCALE GENOMIC DNA]</scope>
    <source>
        <strain evidence="2">JCM 16545</strain>
    </source>
</reference>
<name>A0ABW4X4B5_9BACT</name>
<dbReference type="Proteomes" id="UP001597369">
    <property type="component" value="Unassembled WGS sequence"/>
</dbReference>
<evidence type="ECO:0000313" key="1">
    <source>
        <dbReference type="EMBL" id="MFD2069524.1"/>
    </source>
</evidence>
<comment type="caution">
    <text evidence="1">The sequence shown here is derived from an EMBL/GenBank/DDBJ whole genome shotgun (WGS) entry which is preliminary data.</text>
</comment>
<keyword evidence="2" id="KW-1185">Reference proteome</keyword>